<evidence type="ECO:0000313" key="2">
    <source>
        <dbReference type="Proteomes" id="UP000326396"/>
    </source>
</evidence>
<dbReference type="Proteomes" id="UP000326396">
    <property type="component" value="Unassembled WGS sequence"/>
</dbReference>
<reference evidence="1 2" key="1">
    <citation type="submission" date="2019-05" db="EMBL/GenBank/DDBJ databases">
        <title>Mikania micrantha, genome provides insights into the molecular mechanism of rapid growth.</title>
        <authorList>
            <person name="Liu B."/>
        </authorList>
    </citation>
    <scope>NUCLEOTIDE SEQUENCE [LARGE SCALE GENOMIC DNA]</scope>
    <source>
        <strain evidence="1">NLD-2019</strain>
        <tissue evidence="1">Leaf</tissue>
    </source>
</reference>
<accession>A0A5N6L730</accession>
<evidence type="ECO:0000313" key="1">
    <source>
        <dbReference type="EMBL" id="KAC9242333.1"/>
    </source>
</evidence>
<proteinExistence type="predicted"/>
<comment type="caution">
    <text evidence="1">The sequence shown here is derived from an EMBL/GenBank/DDBJ whole genome shotgun (WGS) entry which is preliminary data.</text>
</comment>
<dbReference type="EMBL" id="SZYD01002687">
    <property type="protein sequence ID" value="KAC9242333.1"/>
    <property type="molecule type" value="Genomic_DNA"/>
</dbReference>
<organism evidence="1 2">
    <name type="scientific">Mikania micrantha</name>
    <name type="common">bitter vine</name>
    <dbReference type="NCBI Taxonomy" id="192012"/>
    <lineage>
        <taxon>Eukaryota</taxon>
        <taxon>Viridiplantae</taxon>
        <taxon>Streptophyta</taxon>
        <taxon>Embryophyta</taxon>
        <taxon>Tracheophyta</taxon>
        <taxon>Spermatophyta</taxon>
        <taxon>Magnoliopsida</taxon>
        <taxon>eudicotyledons</taxon>
        <taxon>Gunneridae</taxon>
        <taxon>Pentapetalae</taxon>
        <taxon>asterids</taxon>
        <taxon>campanulids</taxon>
        <taxon>Asterales</taxon>
        <taxon>Asteraceae</taxon>
        <taxon>Asteroideae</taxon>
        <taxon>Heliantheae alliance</taxon>
        <taxon>Eupatorieae</taxon>
        <taxon>Mikania</taxon>
    </lineage>
</organism>
<name>A0A5N6L730_9ASTR</name>
<protein>
    <submittedName>
        <fullName evidence="1">Uncharacterized protein</fullName>
    </submittedName>
</protein>
<gene>
    <name evidence="1" type="ORF">E3N88_46139</name>
</gene>
<dbReference type="AlphaFoldDB" id="A0A5N6L730"/>
<keyword evidence="2" id="KW-1185">Reference proteome</keyword>
<sequence length="90" mass="10082">MAEAAIEGEVDRTKIRAKSNEKRSSYLGYAEAEAYGGLSGGRRLKQRRLVVVSFGDRERRGRGGDRERRELKKKKSVKPTLIRALGGSFI</sequence>